<protein>
    <recommendedName>
        <fullName evidence="4">Myosin heavy chain</fullName>
    </recommendedName>
</protein>
<dbReference type="EMBL" id="APJW01000003">
    <property type="protein sequence ID" value="EQM62449.1"/>
    <property type="molecule type" value="Genomic_DNA"/>
</dbReference>
<organism evidence="2 3">
    <name type="scientific">Chlamydia ibidis 10-1398/6</name>
    <dbReference type="NCBI Taxonomy" id="1046581"/>
    <lineage>
        <taxon>Bacteria</taxon>
        <taxon>Pseudomonadati</taxon>
        <taxon>Chlamydiota</taxon>
        <taxon>Chlamydiia</taxon>
        <taxon>Chlamydiales</taxon>
        <taxon>Chlamydiaceae</taxon>
        <taxon>Chlamydia/Chlamydophila group</taxon>
        <taxon>Chlamydia</taxon>
    </lineage>
</organism>
<gene>
    <name evidence="2" type="ORF">H359_0898</name>
</gene>
<evidence type="ECO:0008006" key="4">
    <source>
        <dbReference type="Google" id="ProtNLM"/>
    </source>
</evidence>
<keyword evidence="1" id="KW-0175">Coiled coil</keyword>
<comment type="caution">
    <text evidence="2">The sequence shown here is derived from an EMBL/GenBank/DDBJ whole genome shotgun (WGS) entry which is preliminary data.</text>
</comment>
<proteinExistence type="predicted"/>
<evidence type="ECO:0000256" key="1">
    <source>
        <dbReference type="SAM" id="Coils"/>
    </source>
</evidence>
<keyword evidence="3" id="KW-1185">Reference proteome</keyword>
<sequence>MNPPRSMMMVSDCTSRVDSSTDCPITTSGESTIVSAPAIDIQRDLQEELCKSNEEIVRLRSVLESYEEANEFSVQNMNRMAFVKKLEKNAREHIKLEKRRAERLSRVGYLNTELSDKIESTLNKIDSCVDSHQVYLMESEVLDFLILTNNLRVERLNKLRIDDPLLRKQAKSLYEDKARDFTILDIHNLEDQILESGEELVFSLREELIHANTKITELTEEIERLSEDTESTLKDVDSISMDDV</sequence>
<reference evidence="2 3" key="1">
    <citation type="submission" date="2013-07" db="EMBL/GenBank/DDBJ databases">
        <title>Isolation of a new Chlamydia species from the feral Sacred Ibis (Threskiornis aethiopicus): Chlamydia ibidis.</title>
        <authorList>
            <person name="Vorimore F."/>
            <person name="Hsia R.-C."/>
            <person name="Huot-Creasy H."/>
            <person name="Bastian S."/>
            <person name="Deruyter L."/>
            <person name="Passet A."/>
            <person name="Sachse K."/>
            <person name="Bavoil P."/>
            <person name="Myers G."/>
            <person name="Laroucau K."/>
        </authorList>
    </citation>
    <scope>NUCLEOTIDE SEQUENCE [LARGE SCALE GENOMIC DNA]</scope>
    <source>
        <strain evidence="2 3">10-1398/6</strain>
    </source>
</reference>
<evidence type="ECO:0000313" key="2">
    <source>
        <dbReference type="EMBL" id="EQM62449.1"/>
    </source>
</evidence>
<feature type="coiled-coil region" evidence="1">
    <location>
        <begin position="208"/>
        <end position="235"/>
    </location>
</feature>
<dbReference type="Proteomes" id="UP000016064">
    <property type="component" value="Unassembled WGS sequence"/>
</dbReference>
<accession>A0ABP2XEC5</accession>
<evidence type="ECO:0000313" key="3">
    <source>
        <dbReference type="Proteomes" id="UP000016064"/>
    </source>
</evidence>
<name>A0ABP2XEC5_9CHLA</name>